<name>A0A679KID3_9HYPH</name>
<reference evidence="1" key="1">
    <citation type="submission" date="2019-12" db="EMBL/GenBank/DDBJ databases">
        <authorList>
            <person name="Cremers G."/>
        </authorList>
    </citation>
    <scope>NUCLEOTIDE SEQUENCE</scope>
    <source>
        <strain evidence="1">Mbul2</strain>
        <plasmid evidence="1">3</plasmid>
    </source>
</reference>
<sequence>MAAMSAREFADEIVEPTIREFIATPDRRHGYLACIVSYHLGDYLSPTALADAKTALGLPFVALYRMCNAAKHREATHGKAPPMAAGSDTERTASGFGSLWEDLRFDDRCGRHIEHDGRQYDMLDLCLIAVRHYAEQYPNDLRDSAVTRFHYNTKPYPAT</sequence>
<geneLocation type="plasmid" evidence="1">
    <name>3</name>
</geneLocation>
<evidence type="ECO:0000313" key="1">
    <source>
        <dbReference type="EMBL" id="CAA2145555.1"/>
    </source>
</evidence>
<dbReference type="EMBL" id="LR743512">
    <property type="protein sequence ID" value="CAA2145555.1"/>
    <property type="molecule type" value="Genomic_DNA"/>
</dbReference>
<dbReference type="AlphaFoldDB" id="A0A679KID3"/>
<organism evidence="1">
    <name type="scientific">Methylobacterium bullatum</name>
    <dbReference type="NCBI Taxonomy" id="570505"/>
    <lineage>
        <taxon>Bacteria</taxon>
        <taxon>Pseudomonadati</taxon>
        <taxon>Pseudomonadota</taxon>
        <taxon>Alphaproteobacteria</taxon>
        <taxon>Hyphomicrobiales</taxon>
        <taxon>Methylobacteriaceae</taxon>
        <taxon>Methylobacterium</taxon>
    </lineage>
</organism>
<dbReference type="RefSeq" id="WP_056162176.1">
    <property type="nucleotide sequence ID" value="NZ_LR743512.1"/>
</dbReference>
<proteinExistence type="predicted"/>
<gene>
    <name evidence="1" type="ORF">MBLL_04681</name>
</gene>
<keyword evidence="1" id="KW-0614">Plasmid</keyword>
<protein>
    <submittedName>
        <fullName evidence="1">Uncharacterized protein</fullName>
    </submittedName>
</protein>
<accession>A0A679KID3</accession>